<evidence type="ECO:0000256" key="4">
    <source>
        <dbReference type="RuleBase" id="RU003345"/>
    </source>
</evidence>
<sequence>MVKVDVKYTKLFINNEWVDAVSKKTFKTINPQDETVIAEVAEGDKADVDIAVAAAKKAFHRYSPWRTMDASKRGLLMLKLADLIESQARYLAELETLDCGKPVKTAEEEVYYSASVIRYYAGKADKILGNTIPADGEVLSMTLKEPVGVCAQIIPWNYPIPMLSWKIAPALAAGCTIIVKPAEQTPLTALAVAALVKEAGFPPGVVNIIPGYGPTAGAALTHHPNVDKVAFTGSTEVGRLILGAAPAANLKRVTLELGGKSPLVVFNDADIEQAAQIAHAAAFANGGQCCCAGTRTYVQAGVYDQFVTKAAEIAQKRSVGNPFDDVQQGPQIDRDMYSKVLGYIEAGKSAGARCVAGGDKMGDKGYYIKPTVFADVNDDMKIAREEIFGPVQSILKFETFEEVVDRANDTNYGLGAGVITNDITLALSFAKHVRAGSVWINTYDHVASQTPFGGFKDSGIGRELVAATE</sequence>
<evidence type="ECO:0000259" key="5">
    <source>
        <dbReference type="Pfam" id="PF00171"/>
    </source>
</evidence>
<evidence type="ECO:0000313" key="7">
    <source>
        <dbReference type="Proteomes" id="UP000838756"/>
    </source>
</evidence>
<dbReference type="Pfam" id="PF00171">
    <property type="entry name" value="Aldedh"/>
    <property type="match status" value="1"/>
</dbReference>
<dbReference type="OrthoDB" id="310895at2759"/>
<reference evidence="6" key="1">
    <citation type="submission" date="2022-03" db="EMBL/GenBank/DDBJ databases">
        <authorList>
            <person name="Lindestad O."/>
        </authorList>
    </citation>
    <scope>NUCLEOTIDE SEQUENCE</scope>
</reference>
<dbReference type="GO" id="GO:0016620">
    <property type="term" value="F:oxidoreductase activity, acting on the aldehyde or oxo group of donors, NAD or NADP as acceptor"/>
    <property type="evidence" value="ECO:0007669"/>
    <property type="project" value="InterPro"/>
</dbReference>
<dbReference type="InterPro" id="IPR016162">
    <property type="entry name" value="Ald_DH_N"/>
</dbReference>
<evidence type="ECO:0000256" key="3">
    <source>
        <dbReference type="PROSITE-ProRule" id="PRU10007"/>
    </source>
</evidence>
<comment type="similarity">
    <text evidence="1 4">Belongs to the aldehyde dehydrogenase family.</text>
</comment>
<gene>
    <name evidence="6" type="primary">jg12432</name>
    <name evidence="6" type="ORF">PAEG_LOCUS11101</name>
</gene>
<keyword evidence="7" id="KW-1185">Reference proteome</keyword>
<keyword evidence="2 4" id="KW-0560">Oxidoreductase</keyword>
<dbReference type="PROSITE" id="PS00070">
    <property type="entry name" value="ALDEHYDE_DEHYDR_CYS"/>
    <property type="match status" value="1"/>
</dbReference>
<dbReference type="InterPro" id="IPR016160">
    <property type="entry name" value="Ald_DH_CS_CYS"/>
</dbReference>
<dbReference type="InterPro" id="IPR015590">
    <property type="entry name" value="Aldehyde_DH_dom"/>
</dbReference>
<dbReference type="InterPro" id="IPR016161">
    <property type="entry name" value="Ald_DH/histidinol_DH"/>
</dbReference>
<accession>A0A8S4R8G4</accession>
<protein>
    <submittedName>
        <fullName evidence="6">Jg12432 protein</fullName>
    </submittedName>
</protein>
<comment type="caution">
    <text evidence="6">The sequence shown here is derived from an EMBL/GenBank/DDBJ whole genome shotgun (WGS) entry which is preliminary data.</text>
</comment>
<evidence type="ECO:0000256" key="1">
    <source>
        <dbReference type="ARBA" id="ARBA00009986"/>
    </source>
</evidence>
<name>A0A8S4R8G4_9NEOP</name>
<dbReference type="Proteomes" id="UP000838756">
    <property type="component" value="Unassembled WGS sequence"/>
</dbReference>
<proteinExistence type="inferred from homology"/>
<dbReference type="SUPFAM" id="SSF53720">
    <property type="entry name" value="ALDH-like"/>
    <property type="match status" value="1"/>
</dbReference>
<dbReference type="AlphaFoldDB" id="A0A8S4R8G4"/>
<dbReference type="InterPro" id="IPR016163">
    <property type="entry name" value="Ald_DH_C"/>
</dbReference>
<feature type="domain" description="Aldehyde dehydrogenase" evidence="5">
    <location>
        <begin position="17"/>
        <end position="465"/>
    </location>
</feature>
<dbReference type="Gene3D" id="3.40.309.10">
    <property type="entry name" value="Aldehyde Dehydrogenase, Chain A, domain 2"/>
    <property type="match status" value="1"/>
</dbReference>
<dbReference type="PROSITE" id="PS00687">
    <property type="entry name" value="ALDEHYDE_DEHYDR_GLU"/>
    <property type="match status" value="1"/>
</dbReference>
<dbReference type="Gene3D" id="3.40.605.10">
    <property type="entry name" value="Aldehyde Dehydrogenase, Chain A, domain 1"/>
    <property type="match status" value="1"/>
</dbReference>
<organism evidence="6 7">
    <name type="scientific">Pararge aegeria aegeria</name>
    <dbReference type="NCBI Taxonomy" id="348720"/>
    <lineage>
        <taxon>Eukaryota</taxon>
        <taxon>Metazoa</taxon>
        <taxon>Ecdysozoa</taxon>
        <taxon>Arthropoda</taxon>
        <taxon>Hexapoda</taxon>
        <taxon>Insecta</taxon>
        <taxon>Pterygota</taxon>
        <taxon>Neoptera</taxon>
        <taxon>Endopterygota</taxon>
        <taxon>Lepidoptera</taxon>
        <taxon>Glossata</taxon>
        <taxon>Ditrysia</taxon>
        <taxon>Papilionoidea</taxon>
        <taxon>Nymphalidae</taxon>
        <taxon>Satyrinae</taxon>
        <taxon>Satyrini</taxon>
        <taxon>Parargina</taxon>
        <taxon>Pararge</taxon>
    </lineage>
</organism>
<evidence type="ECO:0000256" key="2">
    <source>
        <dbReference type="ARBA" id="ARBA00023002"/>
    </source>
</evidence>
<dbReference type="EMBL" id="CAKXAJ010024925">
    <property type="protein sequence ID" value="CAH2232929.1"/>
    <property type="molecule type" value="Genomic_DNA"/>
</dbReference>
<dbReference type="FunFam" id="3.40.309.10:FF:000001">
    <property type="entry name" value="Mitochondrial aldehyde dehydrogenase 2"/>
    <property type="match status" value="1"/>
</dbReference>
<dbReference type="FunFam" id="3.40.605.10:FF:000050">
    <property type="entry name" value="Aldehyde dehydrogenase, mitochondrial"/>
    <property type="match status" value="1"/>
</dbReference>
<evidence type="ECO:0000313" key="6">
    <source>
        <dbReference type="EMBL" id="CAH2232929.1"/>
    </source>
</evidence>
<dbReference type="InterPro" id="IPR029510">
    <property type="entry name" value="Ald_DH_CS_GLU"/>
</dbReference>
<dbReference type="PANTHER" id="PTHR11699">
    <property type="entry name" value="ALDEHYDE DEHYDROGENASE-RELATED"/>
    <property type="match status" value="1"/>
</dbReference>
<feature type="active site" evidence="3">
    <location>
        <position position="256"/>
    </location>
</feature>